<sequence length="169" mass="18938">MINLTKKGENFVWSPECQESFQKIKDLLMTAPIVAYQADHGGYILDTDACDTGIGAVLSQVQEGQEKKEIIGSLMADPPAMPSPLKSSVSSDPRPSPPDFVLPPLSEDNENFKKNTSYLETMNKQLLKNHDMLKKAEVAVRRSNIVKPRSPVRPRFQPNSYRRPVLLSR</sequence>
<dbReference type="OrthoDB" id="116078at2759"/>
<evidence type="ECO:0000313" key="4">
    <source>
        <dbReference type="EMBL" id="CAC5417242.1"/>
    </source>
</evidence>
<evidence type="ECO:0000256" key="2">
    <source>
        <dbReference type="SAM" id="MobiDB-lite"/>
    </source>
</evidence>
<keyword evidence="5" id="KW-1185">Reference proteome</keyword>
<feature type="region of interest" description="Disordered" evidence="2">
    <location>
        <begin position="149"/>
        <end position="169"/>
    </location>
</feature>
<evidence type="ECO:0000313" key="5">
    <source>
        <dbReference type="Proteomes" id="UP000507470"/>
    </source>
</evidence>
<accession>A0A6J8ECB0</accession>
<dbReference type="Gene3D" id="3.30.70.270">
    <property type="match status" value="1"/>
</dbReference>
<dbReference type="Pfam" id="PF17919">
    <property type="entry name" value="RT_RNaseH_2"/>
    <property type="match status" value="1"/>
</dbReference>
<dbReference type="InterPro" id="IPR043502">
    <property type="entry name" value="DNA/RNA_pol_sf"/>
</dbReference>
<dbReference type="InterPro" id="IPR050951">
    <property type="entry name" value="Retrovirus_Pol_polyprotein"/>
</dbReference>
<dbReference type="EMBL" id="CACVKT020008733">
    <property type="protein sequence ID" value="CAC5417242.1"/>
    <property type="molecule type" value="Genomic_DNA"/>
</dbReference>
<dbReference type="PANTHER" id="PTHR37984">
    <property type="entry name" value="PROTEIN CBG26694"/>
    <property type="match status" value="1"/>
</dbReference>
<name>A0A6J8ECB0_MYTCO</name>
<organism evidence="4 5">
    <name type="scientific">Mytilus coruscus</name>
    <name type="common">Sea mussel</name>
    <dbReference type="NCBI Taxonomy" id="42192"/>
    <lineage>
        <taxon>Eukaryota</taxon>
        <taxon>Metazoa</taxon>
        <taxon>Spiralia</taxon>
        <taxon>Lophotrochozoa</taxon>
        <taxon>Mollusca</taxon>
        <taxon>Bivalvia</taxon>
        <taxon>Autobranchia</taxon>
        <taxon>Pteriomorphia</taxon>
        <taxon>Mytilida</taxon>
        <taxon>Mytiloidea</taxon>
        <taxon>Mytilidae</taxon>
        <taxon>Mytilinae</taxon>
        <taxon>Mytilus</taxon>
    </lineage>
</organism>
<feature type="domain" description="Reverse transcriptase/retrotransposon-derived protein RNase H-like" evidence="3">
    <location>
        <begin position="13"/>
        <end position="67"/>
    </location>
</feature>
<keyword evidence="1" id="KW-0511">Multifunctional enzyme</keyword>
<dbReference type="InterPro" id="IPR043128">
    <property type="entry name" value="Rev_trsase/Diguanyl_cyclase"/>
</dbReference>
<evidence type="ECO:0000256" key="1">
    <source>
        <dbReference type="ARBA" id="ARBA00023268"/>
    </source>
</evidence>
<dbReference type="Proteomes" id="UP000507470">
    <property type="component" value="Unassembled WGS sequence"/>
</dbReference>
<protein>
    <recommendedName>
        <fullName evidence="3">Reverse transcriptase/retrotransposon-derived protein RNase H-like domain-containing protein</fullName>
    </recommendedName>
</protein>
<proteinExistence type="predicted"/>
<dbReference type="GO" id="GO:0003824">
    <property type="term" value="F:catalytic activity"/>
    <property type="evidence" value="ECO:0007669"/>
    <property type="project" value="UniProtKB-KW"/>
</dbReference>
<evidence type="ECO:0000259" key="3">
    <source>
        <dbReference type="Pfam" id="PF17919"/>
    </source>
</evidence>
<dbReference type="AlphaFoldDB" id="A0A6J8ECB0"/>
<dbReference type="InterPro" id="IPR041577">
    <property type="entry name" value="RT_RNaseH_2"/>
</dbReference>
<feature type="region of interest" description="Disordered" evidence="2">
    <location>
        <begin position="73"/>
        <end position="111"/>
    </location>
</feature>
<dbReference type="SUPFAM" id="SSF56672">
    <property type="entry name" value="DNA/RNA polymerases"/>
    <property type="match status" value="1"/>
</dbReference>
<gene>
    <name evidence="4" type="ORF">MCOR_49775</name>
</gene>
<reference evidence="4 5" key="1">
    <citation type="submission" date="2020-06" db="EMBL/GenBank/DDBJ databases">
        <authorList>
            <person name="Li R."/>
            <person name="Bekaert M."/>
        </authorList>
    </citation>
    <scope>NUCLEOTIDE SEQUENCE [LARGE SCALE GENOMIC DNA]</scope>
    <source>
        <strain evidence="5">wild</strain>
    </source>
</reference>
<dbReference type="PANTHER" id="PTHR37984:SF5">
    <property type="entry name" value="PROTEIN NYNRIN-LIKE"/>
    <property type="match status" value="1"/>
</dbReference>